<dbReference type="GO" id="GO:0051879">
    <property type="term" value="F:Hsp90 protein binding"/>
    <property type="evidence" value="ECO:0007669"/>
    <property type="project" value="TreeGrafter"/>
</dbReference>
<feature type="compositionally biased region" description="Acidic residues" evidence="2">
    <location>
        <begin position="569"/>
        <end position="584"/>
    </location>
</feature>
<dbReference type="InParanoid" id="V5G5J9"/>
<feature type="compositionally biased region" description="Basic and acidic residues" evidence="2">
    <location>
        <begin position="16"/>
        <end position="26"/>
    </location>
</feature>
<evidence type="ECO:0000313" key="4">
    <source>
        <dbReference type="EMBL" id="GAD96147.1"/>
    </source>
</evidence>
<dbReference type="HOGENOM" id="CLU_005799_0_0_1"/>
<dbReference type="PANTHER" id="PTHR15830:SF10">
    <property type="entry name" value="TELOMERE LENGTH REGULATION PROTEIN TEL2 HOMOLOG"/>
    <property type="match status" value="1"/>
</dbReference>
<evidence type="ECO:0000313" key="5">
    <source>
        <dbReference type="Proteomes" id="UP000018001"/>
    </source>
</evidence>
<keyword evidence="5" id="KW-1185">Reference proteome</keyword>
<dbReference type="AlphaFoldDB" id="V5G5J9"/>
<accession>V5G5J9</accession>
<feature type="domain" description="Telomere length regulation protein conserved" evidence="3">
    <location>
        <begin position="611"/>
        <end position="722"/>
    </location>
</feature>
<dbReference type="InterPro" id="IPR051970">
    <property type="entry name" value="TEL2_Regulation"/>
</dbReference>
<name>V5G5J9_BYSSN</name>
<gene>
    <name evidence="4" type="ORF">PVAR5_4796</name>
</gene>
<feature type="region of interest" description="Disordered" evidence="2">
    <location>
        <begin position="16"/>
        <end position="45"/>
    </location>
</feature>
<organism evidence="4 5">
    <name type="scientific">Byssochlamys spectabilis (strain No. 5 / NBRC 109023)</name>
    <name type="common">Paecilomyces variotii</name>
    <dbReference type="NCBI Taxonomy" id="1356009"/>
    <lineage>
        <taxon>Eukaryota</taxon>
        <taxon>Fungi</taxon>
        <taxon>Dikarya</taxon>
        <taxon>Ascomycota</taxon>
        <taxon>Pezizomycotina</taxon>
        <taxon>Eurotiomycetes</taxon>
        <taxon>Eurotiomycetidae</taxon>
        <taxon>Eurotiales</taxon>
        <taxon>Thermoascaceae</taxon>
        <taxon>Paecilomyces</taxon>
    </lineage>
</organism>
<dbReference type="InterPro" id="IPR038528">
    <property type="entry name" value="TEL2_C_sf"/>
</dbReference>
<comment type="caution">
    <text evidence="4">The sequence shown here is derived from an EMBL/GenBank/DDBJ whole genome shotgun (WGS) entry which is preliminary data.</text>
</comment>
<feature type="region of interest" description="Disordered" evidence="2">
    <location>
        <begin position="533"/>
        <end position="603"/>
    </location>
</feature>
<evidence type="ECO:0000259" key="3">
    <source>
        <dbReference type="Pfam" id="PF10193"/>
    </source>
</evidence>
<reference evidence="5" key="1">
    <citation type="journal article" date="2014" name="Genome Announc.">
        <title>Draft genome sequence of the formaldehyde-resistant fungus Byssochlamys spectabilis No. 5 (anamorph Paecilomyces variotii No. 5) (NBRC109023).</title>
        <authorList>
            <person name="Oka T."/>
            <person name="Ekino K."/>
            <person name="Fukuda K."/>
            <person name="Nomura Y."/>
        </authorList>
    </citation>
    <scope>NUCLEOTIDE SEQUENCE [LARGE SCALE GENOMIC DNA]</scope>
    <source>
        <strain evidence="5">No. 5 / NBRC 109023</strain>
    </source>
</reference>
<dbReference type="GO" id="GO:0051083">
    <property type="term" value="P:'de novo' cotranslational protein folding"/>
    <property type="evidence" value="ECO:0007669"/>
    <property type="project" value="TreeGrafter"/>
</dbReference>
<protein>
    <recommendedName>
        <fullName evidence="3">Telomere length regulation protein conserved domain-containing protein</fullName>
    </recommendedName>
</protein>
<dbReference type="GO" id="GO:0042162">
    <property type="term" value="F:telomeric DNA binding"/>
    <property type="evidence" value="ECO:0007669"/>
    <property type="project" value="TreeGrafter"/>
</dbReference>
<sequence>MDGLLTAVKTVKRDDPDLLTERKAGHIAEQSDVGLSHQPDGNPSSPDYILEVLKSKPDQDQLFDILKNLDPSNKSRNANVDIRVPGPTTALILQQLVSTTVPDHWSTLQDNHIGKGHKSKEHKLRATLLRCLCSVSGISAIVTQLRSILSVQGTQREKDSGRSLVIRDLISVLSTLLKPKDALFRIHTDLSSIYDKQVQRQIAWRELISLIAAGRVLSTAAEALASVQAGNSLDGISWVGEGSSYTSWLGQSISTFISKIHPGDQDSWKSIGLLVGRALSLGYTDQLIREIYSGVLCEQEFSVQFRRLLQNVRVPEQTAIFEAVLRDIERKYFEGELPTDRPDAQSDDEVIGGVAALCASIINDSTSLRNQTASWLASGQSSCIQGIRLRRALMAVISSDKDAVIELFTASLGNFGDKFYIKHTPTQVQEANAQVVLLSAGYVNRISPPTIREISHSGLYLNAVSNRLAASSNRSRFLGMSVGMAISQLVEPPGKGMRFDLEEMESEEAQWYLNLVNVRDTVGSLQTLITKAQGISQQKTRKSSKESVKSSAPKRSHPIGHTSKVVSIEEIDDSSEASEDDDLIPYEKPDSDPEDSDDDPTLVNRSKIATPVYIRDLVAALQDTENADRYNLGVTTAPALIRRKAGFGTEVSEHAEKLGLVLISLQDKYKLPKFQEYKLQSMIALLVAQPLRMGRWFSITFFDADISQADRSVILTALGLSARELAGYGEEDAQSMGLPAISDTSFPTKKLSSGLQEMYLTDESPVAALTKKLSQASLQPLALDAADALSGPNALKVRTFSSRMDVEKRRRQREEQRKKSVLKDLHKTLTEGFFYPLTGRFTTMMMQYHTSSSATYIPFLTPHLLRLFLQTLTLILSTLGPYTPSLPSLTQETLALVISLHSNAVATEPTVLPALLSLFLAAIDLNVASGTLGEERLVTEFATQVMELREWVGEIFDRVGATKGGEEEQVRMVAAGVMVKLGEVIERYQGRLMGVNVGFQY</sequence>
<dbReference type="Pfam" id="PF10193">
    <property type="entry name" value="Telomere_reg-2"/>
    <property type="match status" value="1"/>
</dbReference>
<dbReference type="OrthoDB" id="10258062at2759"/>
<evidence type="ECO:0000256" key="2">
    <source>
        <dbReference type="SAM" id="MobiDB-lite"/>
    </source>
</evidence>
<proteinExistence type="inferred from homology"/>
<dbReference type="PANTHER" id="PTHR15830">
    <property type="entry name" value="TELOMERE LENGTH REGULATION PROTEIN TEL2 FAMILY MEMBER"/>
    <property type="match status" value="1"/>
</dbReference>
<dbReference type="InterPro" id="IPR019337">
    <property type="entry name" value="Telomere_length_regulation_dom"/>
</dbReference>
<dbReference type="Proteomes" id="UP000018001">
    <property type="component" value="Unassembled WGS sequence"/>
</dbReference>
<dbReference type="eggNOG" id="KOG4346">
    <property type="taxonomic scope" value="Eukaryota"/>
</dbReference>
<dbReference type="Gene3D" id="1.25.40.720">
    <property type="entry name" value="Telomere length regulation protein 2, C-terminal domain"/>
    <property type="match status" value="2"/>
</dbReference>
<dbReference type="GO" id="GO:0005829">
    <property type="term" value="C:cytosol"/>
    <property type="evidence" value="ECO:0007669"/>
    <property type="project" value="TreeGrafter"/>
</dbReference>
<dbReference type="EMBL" id="BAUL01000153">
    <property type="protein sequence ID" value="GAD96147.1"/>
    <property type="molecule type" value="Genomic_DNA"/>
</dbReference>
<comment type="similarity">
    <text evidence="1">Belongs to the TEL2 family.</text>
</comment>
<evidence type="ECO:0000256" key="1">
    <source>
        <dbReference type="ARBA" id="ARBA00006133"/>
    </source>
</evidence>